<dbReference type="Proteomes" id="UP000307140">
    <property type="component" value="Unassembled WGS sequence"/>
</dbReference>
<accession>A0A5S3N5E4</accession>
<sequence length="850" mass="95811">MKKNTLLIAILLLAISTIFYYNFLENKEVVGLENEHLEEEYEEEPEDDFPTVAPFIPSELKGKELEEYKEWRQKLKESGNKFTDFKNLGTSKKANTVNFTATNSYANNSITGTWSQKNILTSDQNGYRADGSAYDPVNDELYVVSTPGHLYKIDESADLKWSLRNHKQNFRGDDLAGINLPDNSFRLLHQNPNGGMEYSDDEGRSWSTANGALFQNSWNFTTVVTKTPTGRRIVAHGGNYDGNKSFDNLYISTDYGLNYTKSSLSFDRSVFEVVINKPHNSRSVYCFAKRKSDSKILVYKMEENDSDFKPFVAPTQVFSGSIKVFGTLLGGKYYFYISAGNSDIFYSDDEARTWTQTSSTNDRPLMDIHPKQPYVCYKGFLELNMSTDYGATWSKNNHYLKTHYVWDLQHMKTYDREDGGNLTFVGLDFGSYYSTNPRLWNSWVSINEGSPNILAYDATTSDRFSRIYTANQDRGTHGFNDDDGGDGVYEALNEANTDVLRVALAKNESSIWHWYYYGTIGRNSVQNSGGANNVTSKDFYGNWWATSMVASPNSNEDAIYIPSGGNRLEKFTYSGSTIVRTYNPFVFPGSVVSFGYSKKNTNRWYAGLKNGTFFYSTDGGATFTESSYTGNWPGQDDSYKKTRQVIVASPKDESTVYYAGKGSVFLISNDGGVTFTNHNTGLSVVRFMDFDIHPDGKFIFAACGYDGAWVYAVEQDKWFRMTGDAVPEVVEFSDVEYITSKNIVRFATYGSGVLDFSIDLNSLSTSDVFDEVITIKAYPNPTSGIFEVTIPQSIKNVKVKIYASDGKLVSDNNYDVNNGKIKVNLEKEVAGIYFVKVFLEKPVSIKIIKK</sequence>
<dbReference type="InterPro" id="IPR015943">
    <property type="entry name" value="WD40/YVTN_repeat-like_dom_sf"/>
</dbReference>
<keyword evidence="4" id="KW-1185">Reference proteome</keyword>
<dbReference type="InterPro" id="IPR026444">
    <property type="entry name" value="Secre_tail"/>
</dbReference>
<evidence type="ECO:0000313" key="3">
    <source>
        <dbReference type="EMBL" id="TMM30588.1"/>
    </source>
</evidence>
<dbReference type="SUPFAM" id="SSF110296">
    <property type="entry name" value="Oligoxyloglucan reducing end-specific cellobiohydrolase"/>
    <property type="match status" value="2"/>
</dbReference>
<gene>
    <name evidence="3" type="ORF">FDT66_07435</name>
</gene>
<name>A0A5S3N5E4_9FLAO</name>
<dbReference type="RefSeq" id="WP_138535538.1">
    <property type="nucleotide sequence ID" value="NZ_VANR01000003.1"/>
</dbReference>
<proteinExistence type="predicted"/>
<keyword evidence="1" id="KW-0732">Signal</keyword>
<comment type="caution">
    <text evidence="3">The sequence shown here is derived from an EMBL/GenBank/DDBJ whole genome shotgun (WGS) entry which is preliminary data.</text>
</comment>
<reference evidence="3 4" key="1">
    <citation type="submission" date="2019-05" db="EMBL/GenBank/DDBJ databases">
        <title>Polaribacter aestuariivivens sp. nov., isolated from a tidal flat.</title>
        <authorList>
            <person name="Yoon J.-H."/>
        </authorList>
    </citation>
    <scope>NUCLEOTIDE SEQUENCE [LARGE SCALE GENOMIC DNA]</scope>
    <source>
        <strain evidence="3 4">DBTF-3</strain>
    </source>
</reference>
<evidence type="ECO:0000256" key="1">
    <source>
        <dbReference type="ARBA" id="ARBA00022729"/>
    </source>
</evidence>
<evidence type="ECO:0000313" key="4">
    <source>
        <dbReference type="Proteomes" id="UP000307140"/>
    </source>
</evidence>
<protein>
    <submittedName>
        <fullName evidence="3">T9SS type A sorting domain-containing protein</fullName>
    </submittedName>
</protein>
<feature type="domain" description="Secretion system C-terminal sorting" evidence="2">
    <location>
        <begin position="778"/>
        <end position="840"/>
    </location>
</feature>
<dbReference type="Pfam" id="PF18962">
    <property type="entry name" value="Por_Secre_tail"/>
    <property type="match status" value="1"/>
</dbReference>
<organism evidence="3 4">
    <name type="scientific">Polaribacter aestuariivivens</name>
    <dbReference type="NCBI Taxonomy" id="2304626"/>
    <lineage>
        <taxon>Bacteria</taxon>
        <taxon>Pseudomonadati</taxon>
        <taxon>Bacteroidota</taxon>
        <taxon>Flavobacteriia</taxon>
        <taxon>Flavobacteriales</taxon>
        <taxon>Flavobacteriaceae</taxon>
    </lineage>
</organism>
<dbReference type="NCBIfam" id="TIGR04183">
    <property type="entry name" value="Por_Secre_tail"/>
    <property type="match status" value="1"/>
</dbReference>
<dbReference type="EMBL" id="VANR01000003">
    <property type="protein sequence ID" value="TMM30588.1"/>
    <property type="molecule type" value="Genomic_DNA"/>
</dbReference>
<evidence type="ECO:0000259" key="2">
    <source>
        <dbReference type="Pfam" id="PF18962"/>
    </source>
</evidence>
<dbReference type="Gene3D" id="2.130.10.10">
    <property type="entry name" value="YVTN repeat-like/Quinoprotein amine dehydrogenase"/>
    <property type="match status" value="3"/>
</dbReference>
<dbReference type="OrthoDB" id="9757809at2"/>
<dbReference type="AlphaFoldDB" id="A0A5S3N5E4"/>